<evidence type="ECO:0000259" key="8">
    <source>
        <dbReference type="PROSITE" id="PS51007"/>
    </source>
</evidence>
<dbReference type="GO" id="GO:0009055">
    <property type="term" value="F:electron transfer activity"/>
    <property type="evidence" value="ECO:0007669"/>
    <property type="project" value="InterPro"/>
</dbReference>
<evidence type="ECO:0000256" key="1">
    <source>
        <dbReference type="ARBA" id="ARBA00022448"/>
    </source>
</evidence>
<evidence type="ECO:0000313" key="10">
    <source>
        <dbReference type="Proteomes" id="UP000644507"/>
    </source>
</evidence>
<evidence type="ECO:0000256" key="2">
    <source>
        <dbReference type="ARBA" id="ARBA00022617"/>
    </source>
</evidence>
<dbReference type="PROSITE" id="PS51257">
    <property type="entry name" value="PROKAR_LIPOPROTEIN"/>
    <property type="match status" value="1"/>
</dbReference>
<evidence type="ECO:0000313" key="9">
    <source>
        <dbReference type="EMBL" id="GHC49705.1"/>
    </source>
</evidence>
<evidence type="ECO:0000256" key="7">
    <source>
        <dbReference type="SAM" id="MobiDB-lite"/>
    </source>
</evidence>
<dbReference type="InterPro" id="IPR036909">
    <property type="entry name" value="Cyt_c-like_dom_sf"/>
</dbReference>
<dbReference type="PRINTS" id="PR00607">
    <property type="entry name" value="CYTCHROMECIE"/>
</dbReference>
<feature type="domain" description="Cytochrome c" evidence="8">
    <location>
        <begin position="46"/>
        <end position="130"/>
    </location>
</feature>
<keyword evidence="2 6" id="KW-0349">Heme</keyword>
<dbReference type="SUPFAM" id="SSF46626">
    <property type="entry name" value="Cytochrome c"/>
    <property type="match status" value="1"/>
</dbReference>
<dbReference type="Gene3D" id="1.10.760.10">
    <property type="entry name" value="Cytochrome c-like domain"/>
    <property type="match status" value="1"/>
</dbReference>
<dbReference type="GO" id="GO:0005506">
    <property type="term" value="F:iron ion binding"/>
    <property type="evidence" value="ECO:0007669"/>
    <property type="project" value="InterPro"/>
</dbReference>
<keyword evidence="10" id="KW-1185">Reference proteome</keyword>
<keyword evidence="4" id="KW-0249">Electron transport</keyword>
<name>A0A918WIM2_9BACT</name>
<dbReference type="PROSITE" id="PS51007">
    <property type="entry name" value="CYTC"/>
    <property type="match status" value="1"/>
</dbReference>
<sequence>MKILPAIVPLGLFILTSCDSPKESDTVSEKSPPPPEHPWDWIPEDPALASGREIYLMECSGCHDEGEEGAPALTKKSEWDTRSEQGLAVLLDHALNGFQGPDGKMPARGGTPSLTDEEVTNAVNYMLAAPK</sequence>
<evidence type="ECO:0000256" key="4">
    <source>
        <dbReference type="ARBA" id="ARBA00022982"/>
    </source>
</evidence>
<dbReference type="PANTHER" id="PTHR40942:SF4">
    <property type="entry name" value="CYTOCHROME C5"/>
    <property type="match status" value="1"/>
</dbReference>
<keyword evidence="3 6" id="KW-0479">Metal-binding</keyword>
<dbReference type="InterPro" id="IPR009056">
    <property type="entry name" value="Cyt_c-like_dom"/>
</dbReference>
<evidence type="ECO:0000256" key="6">
    <source>
        <dbReference type="PROSITE-ProRule" id="PRU00433"/>
    </source>
</evidence>
<dbReference type="Proteomes" id="UP000644507">
    <property type="component" value="Unassembled WGS sequence"/>
</dbReference>
<dbReference type="InterPro" id="IPR002323">
    <property type="entry name" value="Cyt_CIE"/>
</dbReference>
<keyword evidence="5 6" id="KW-0408">Iron</keyword>
<feature type="region of interest" description="Disordered" evidence="7">
    <location>
        <begin position="20"/>
        <end position="41"/>
    </location>
</feature>
<dbReference type="EMBL" id="BMXI01000005">
    <property type="protein sequence ID" value="GHC49705.1"/>
    <property type="molecule type" value="Genomic_DNA"/>
</dbReference>
<keyword evidence="1" id="KW-0813">Transport</keyword>
<comment type="caution">
    <text evidence="9">The sequence shown here is derived from an EMBL/GenBank/DDBJ whole genome shotgun (WGS) entry which is preliminary data.</text>
</comment>
<gene>
    <name evidence="9" type="ORF">GCM10007100_14520</name>
</gene>
<dbReference type="GO" id="GO:0020037">
    <property type="term" value="F:heme binding"/>
    <property type="evidence" value="ECO:0007669"/>
    <property type="project" value="InterPro"/>
</dbReference>
<evidence type="ECO:0000256" key="3">
    <source>
        <dbReference type="ARBA" id="ARBA00022723"/>
    </source>
</evidence>
<protein>
    <submittedName>
        <fullName evidence="9">Cytochrome c</fullName>
    </submittedName>
</protein>
<proteinExistence type="predicted"/>
<dbReference type="PANTHER" id="PTHR40942">
    <property type="match status" value="1"/>
</dbReference>
<reference evidence="9" key="1">
    <citation type="journal article" date="2014" name="Int. J. Syst. Evol. Microbiol.">
        <title>Complete genome sequence of Corynebacterium casei LMG S-19264T (=DSM 44701T), isolated from a smear-ripened cheese.</title>
        <authorList>
            <consortium name="US DOE Joint Genome Institute (JGI-PGF)"/>
            <person name="Walter F."/>
            <person name="Albersmeier A."/>
            <person name="Kalinowski J."/>
            <person name="Ruckert C."/>
        </authorList>
    </citation>
    <scope>NUCLEOTIDE SEQUENCE</scope>
    <source>
        <strain evidence="9">KCTC 12988</strain>
    </source>
</reference>
<accession>A0A918WIM2</accession>
<dbReference type="AlphaFoldDB" id="A0A918WIM2"/>
<reference evidence="9" key="2">
    <citation type="submission" date="2020-09" db="EMBL/GenBank/DDBJ databases">
        <authorList>
            <person name="Sun Q."/>
            <person name="Kim S."/>
        </authorList>
    </citation>
    <scope>NUCLEOTIDE SEQUENCE</scope>
    <source>
        <strain evidence="9">KCTC 12988</strain>
    </source>
</reference>
<dbReference type="Pfam" id="PF13442">
    <property type="entry name" value="Cytochrome_CBB3"/>
    <property type="match status" value="1"/>
</dbReference>
<organism evidence="9 10">
    <name type="scientific">Roseibacillus persicicus</name>
    <dbReference type="NCBI Taxonomy" id="454148"/>
    <lineage>
        <taxon>Bacteria</taxon>
        <taxon>Pseudomonadati</taxon>
        <taxon>Verrucomicrobiota</taxon>
        <taxon>Verrucomicrobiia</taxon>
        <taxon>Verrucomicrobiales</taxon>
        <taxon>Verrucomicrobiaceae</taxon>
        <taxon>Roseibacillus</taxon>
    </lineage>
</organism>
<evidence type="ECO:0000256" key="5">
    <source>
        <dbReference type="ARBA" id="ARBA00023004"/>
    </source>
</evidence>
<dbReference type="RefSeq" id="WP_189569015.1">
    <property type="nucleotide sequence ID" value="NZ_BMXI01000005.1"/>
</dbReference>